<feature type="compositionally biased region" description="Pro residues" evidence="1">
    <location>
        <begin position="616"/>
        <end position="631"/>
    </location>
</feature>
<evidence type="ECO:0000313" key="2">
    <source>
        <dbReference type="EMBL" id="KAK3393134.1"/>
    </source>
</evidence>
<gene>
    <name evidence="2" type="ORF">B0H63DRAFT_457502</name>
</gene>
<feature type="region of interest" description="Disordered" evidence="1">
    <location>
        <begin position="1"/>
        <end position="157"/>
    </location>
</feature>
<feature type="compositionally biased region" description="Polar residues" evidence="1">
    <location>
        <begin position="105"/>
        <end position="115"/>
    </location>
</feature>
<feature type="compositionally biased region" description="Low complexity" evidence="1">
    <location>
        <begin position="577"/>
        <end position="589"/>
    </location>
</feature>
<feature type="region of interest" description="Disordered" evidence="1">
    <location>
        <begin position="566"/>
        <end position="659"/>
    </location>
</feature>
<dbReference type="EMBL" id="JAULSW010000001">
    <property type="protein sequence ID" value="KAK3393134.1"/>
    <property type="molecule type" value="Genomic_DNA"/>
</dbReference>
<feature type="compositionally biased region" description="Acidic residues" evidence="1">
    <location>
        <begin position="780"/>
        <end position="794"/>
    </location>
</feature>
<accession>A0AAE0P4F0</accession>
<sequence>MTGRGRGRPPGPRQPPQQPPVAAGRGRRSTRHQDQQQQQQVDPDQETRDFQIDPDIASSQSSEMPPPPIPSNRGRSVQSKEPELPHVERPPVAVARKFAPRDTRAQSMASVNSMPVSAADTEMHSSQTHAELQNRAARTPEGTTFTTPARSQTYTPSQTTAGRLSLMEKFLTYLPNSTHDLYGHLRNFMSSENSDEWLESREALKDAFNSHRRIFARGSAPVVSIQNILDGLGLAKDSPQGMAAAGTIAAANLTNLLDEITYSLHFGTDEADPLTLLQAWEEQFPDDFLLTFNNLDKDMADGITIQTIEIRQQLFIHTLESLQRNNSDTSPPINPWEKLMEIFLEPGSTVEQLEDFMQQTDADDYTLALPCKAIGHVNIAANQWLAKSIQARIRNFCSSLPNEAIDGRALNLVSLREAYPWETFLTSLADDIPRWYKAATEGLVQPISAFGSDAASGADTQIQSQLENEALAHNSARGESRPASDMDAVFSALATGQVGPDGHDAHGRLASQDILQRSREIAYLHPRGEVPYPDFRAYADPPQEQGGFQSNGSMYAESAALVAGKKRRAPGEMAHQASGGAAEGGPSPAKKQRGRRKKAAGPESSGATLVAESSQYPPPPGSQYPPPPTPQVEPDFDAVSQRSREISAAHRKVREPQTRSAWVRSDVRLLVKAVDTFKCKWSVIEKEIKAGTIPFDRPRDQQALRDKARLLKQDFLKADGILPPSFDLVVLGKKERAAVIACGKNPDRRESDVINGQVVNTEYNRGATAPVHAQQPMPEAEMELEPATEQEQEQESMQQGSSNLEHALEPEVPVVQTAA</sequence>
<comment type="caution">
    <text evidence="2">The sequence shown here is derived from an EMBL/GenBank/DDBJ whole genome shotgun (WGS) entry which is preliminary data.</text>
</comment>
<keyword evidence="3" id="KW-1185">Reference proteome</keyword>
<feature type="compositionally biased region" description="Pro residues" evidence="1">
    <location>
        <begin position="9"/>
        <end position="19"/>
    </location>
</feature>
<dbReference type="AlphaFoldDB" id="A0AAE0P4F0"/>
<feature type="compositionally biased region" description="Polar residues" evidence="1">
    <location>
        <begin position="141"/>
        <end position="157"/>
    </location>
</feature>
<organism evidence="2 3">
    <name type="scientific">Podospora didyma</name>
    <dbReference type="NCBI Taxonomy" id="330526"/>
    <lineage>
        <taxon>Eukaryota</taxon>
        <taxon>Fungi</taxon>
        <taxon>Dikarya</taxon>
        <taxon>Ascomycota</taxon>
        <taxon>Pezizomycotina</taxon>
        <taxon>Sordariomycetes</taxon>
        <taxon>Sordariomycetidae</taxon>
        <taxon>Sordariales</taxon>
        <taxon>Podosporaceae</taxon>
        <taxon>Podospora</taxon>
    </lineage>
</organism>
<proteinExistence type="predicted"/>
<evidence type="ECO:0008006" key="4">
    <source>
        <dbReference type="Google" id="ProtNLM"/>
    </source>
</evidence>
<evidence type="ECO:0000313" key="3">
    <source>
        <dbReference type="Proteomes" id="UP001285441"/>
    </source>
</evidence>
<reference evidence="2" key="1">
    <citation type="journal article" date="2023" name="Mol. Phylogenet. Evol.">
        <title>Genome-scale phylogeny and comparative genomics of the fungal order Sordariales.</title>
        <authorList>
            <person name="Hensen N."/>
            <person name="Bonometti L."/>
            <person name="Westerberg I."/>
            <person name="Brannstrom I.O."/>
            <person name="Guillou S."/>
            <person name="Cros-Aarteil S."/>
            <person name="Calhoun S."/>
            <person name="Haridas S."/>
            <person name="Kuo A."/>
            <person name="Mondo S."/>
            <person name="Pangilinan J."/>
            <person name="Riley R."/>
            <person name="LaButti K."/>
            <person name="Andreopoulos B."/>
            <person name="Lipzen A."/>
            <person name="Chen C."/>
            <person name="Yan M."/>
            <person name="Daum C."/>
            <person name="Ng V."/>
            <person name="Clum A."/>
            <person name="Steindorff A."/>
            <person name="Ohm R.A."/>
            <person name="Martin F."/>
            <person name="Silar P."/>
            <person name="Natvig D.O."/>
            <person name="Lalanne C."/>
            <person name="Gautier V."/>
            <person name="Ament-Velasquez S.L."/>
            <person name="Kruys A."/>
            <person name="Hutchinson M.I."/>
            <person name="Powell A.J."/>
            <person name="Barry K."/>
            <person name="Miller A.N."/>
            <person name="Grigoriev I.V."/>
            <person name="Debuchy R."/>
            <person name="Gladieux P."/>
            <person name="Hiltunen Thoren M."/>
            <person name="Johannesson H."/>
        </authorList>
    </citation>
    <scope>NUCLEOTIDE SEQUENCE</scope>
    <source>
        <strain evidence="2">CBS 232.78</strain>
    </source>
</reference>
<feature type="region of interest" description="Disordered" evidence="1">
    <location>
        <begin position="766"/>
        <end position="819"/>
    </location>
</feature>
<evidence type="ECO:0000256" key="1">
    <source>
        <dbReference type="SAM" id="MobiDB-lite"/>
    </source>
</evidence>
<reference evidence="2" key="2">
    <citation type="submission" date="2023-06" db="EMBL/GenBank/DDBJ databases">
        <authorList>
            <consortium name="Lawrence Berkeley National Laboratory"/>
            <person name="Haridas S."/>
            <person name="Hensen N."/>
            <person name="Bonometti L."/>
            <person name="Westerberg I."/>
            <person name="Brannstrom I.O."/>
            <person name="Guillou S."/>
            <person name="Cros-Aarteil S."/>
            <person name="Calhoun S."/>
            <person name="Kuo A."/>
            <person name="Mondo S."/>
            <person name="Pangilinan J."/>
            <person name="Riley R."/>
            <person name="LaButti K."/>
            <person name="Andreopoulos B."/>
            <person name="Lipzen A."/>
            <person name="Chen C."/>
            <person name="Yanf M."/>
            <person name="Daum C."/>
            <person name="Ng V."/>
            <person name="Clum A."/>
            <person name="Steindorff A."/>
            <person name="Ohm R."/>
            <person name="Martin F."/>
            <person name="Silar P."/>
            <person name="Natvig D."/>
            <person name="Lalanne C."/>
            <person name="Gautier V."/>
            <person name="Ament-velasquez S.L."/>
            <person name="Kruys A."/>
            <person name="Hutchinson M.I."/>
            <person name="Powell A.J."/>
            <person name="Barry K."/>
            <person name="Miller A.N."/>
            <person name="Grigoriev I.V."/>
            <person name="Debuchy R."/>
            <person name="Gladieux P."/>
            <person name="Thoren M.H."/>
            <person name="Johannesson H."/>
        </authorList>
    </citation>
    <scope>NUCLEOTIDE SEQUENCE</scope>
    <source>
        <strain evidence="2">CBS 232.78</strain>
    </source>
</reference>
<feature type="compositionally biased region" description="Basic residues" evidence="1">
    <location>
        <begin position="590"/>
        <end position="599"/>
    </location>
</feature>
<feature type="compositionally biased region" description="Basic and acidic residues" evidence="1">
    <location>
        <begin position="78"/>
        <end position="89"/>
    </location>
</feature>
<protein>
    <recommendedName>
        <fullName evidence="4">Myb-like domain-containing protein</fullName>
    </recommendedName>
</protein>
<name>A0AAE0P4F0_9PEZI</name>
<dbReference type="Proteomes" id="UP001285441">
    <property type="component" value="Unassembled WGS sequence"/>
</dbReference>